<keyword evidence="4" id="KW-1185">Reference proteome</keyword>
<dbReference type="RefSeq" id="WP_185682114.1">
    <property type="nucleotide sequence ID" value="NZ_JACLAU010000002.1"/>
</dbReference>
<feature type="chain" id="PRO_5031564364" evidence="2">
    <location>
        <begin position="25"/>
        <end position="117"/>
    </location>
</feature>
<accession>A0A7X1F5C8</accession>
<evidence type="ECO:0000313" key="4">
    <source>
        <dbReference type="Proteomes" id="UP000520156"/>
    </source>
</evidence>
<evidence type="ECO:0000313" key="3">
    <source>
        <dbReference type="EMBL" id="MBC2650701.1"/>
    </source>
</evidence>
<feature type="region of interest" description="Disordered" evidence="1">
    <location>
        <begin position="95"/>
        <end position="117"/>
    </location>
</feature>
<comment type="caution">
    <text evidence="3">The sequence shown here is derived from an EMBL/GenBank/DDBJ whole genome shotgun (WGS) entry which is preliminary data.</text>
</comment>
<protein>
    <submittedName>
        <fullName evidence="3">Energy transducer TonB</fullName>
    </submittedName>
</protein>
<feature type="signal peptide" evidence="2">
    <location>
        <begin position="1"/>
        <end position="24"/>
    </location>
</feature>
<dbReference type="SUPFAM" id="SSF74653">
    <property type="entry name" value="TolA/TonB C-terminal domain"/>
    <property type="match status" value="1"/>
</dbReference>
<sequence length="117" mass="12195">MLARILIPAAAILLALVPSCTALAQGLPSVPRVLLGQSGVVCVRLTGNRVADAFVVVSTGKSAVDTALVEWVREMDWSDPESAAAPRDRWFPMPVAFGDGEPPAPPAQCGTTPTGWS</sequence>
<proteinExistence type="predicted"/>
<gene>
    <name evidence="3" type="ORF">H7F49_03210</name>
</gene>
<name>A0A7X1F5C8_9SPHN</name>
<evidence type="ECO:0000256" key="1">
    <source>
        <dbReference type="SAM" id="MobiDB-lite"/>
    </source>
</evidence>
<keyword evidence="2" id="KW-0732">Signal</keyword>
<organism evidence="3 4">
    <name type="scientific">Novosphingobium aerophilum</name>
    <dbReference type="NCBI Taxonomy" id="2839843"/>
    <lineage>
        <taxon>Bacteria</taxon>
        <taxon>Pseudomonadati</taxon>
        <taxon>Pseudomonadota</taxon>
        <taxon>Alphaproteobacteria</taxon>
        <taxon>Sphingomonadales</taxon>
        <taxon>Sphingomonadaceae</taxon>
        <taxon>Novosphingobium</taxon>
    </lineage>
</organism>
<dbReference type="Proteomes" id="UP000520156">
    <property type="component" value="Unassembled WGS sequence"/>
</dbReference>
<dbReference type="AlphaFoldDB" id="A0A7X1F5C8"/>
<reference evidence="3 4" key="1">
    <citation type="submission" date="2020-08" db="EMBL/GenBank/DDBJ databases">
        <title>The genome sequence of Novosphingobium flavum 4Y4.</title>
        <authorList>
            <person name="Liu Y."/>
        </authorList>
    </citation>
    <scope>NUCLEOTIDE SEQUENCE [LARGE SCALE GENOMIC DNA]</scope>
    <source>
        <strain evidence="3 4">4Y4</strain>
    </source>
</reference>
<evidence type="ECO:0000256" key="2">
    <source>
        <dbReference type="SAM" id="SignalP"/>
    </source>
</evidence>
<dbReference type="EMBL" id="JACLAU010000002">
    <property type="protein sequence ID" value="MBC2650701.1"/>
    <property type="molecule type" value="Genomic_DNA"/>
</dbReference>